<evidence type="ECO:0000256" key="1">
    <source>
        <dbReference type="SAM" id="Phobius"/>
    </source>
</evidence>
<gene>
    <name evidence="2" type="ORF">FIM1_3022</name>
</gene>
<reference evidence="2 3" key="1">
    <citation type="submission" date="2016-03" db="EMBL/GenBank/DDBJ databases">
        <title>How can Kluyveromyces marxianus grow so fast - potential evolutionary course in Saccharomyces Complex revealed by comparative genomics.</title>
        <authorList>
            <person name="Mo W."/>
            <person name="Lu W."/>
            <person name="Yang X."/>
            <person name="Qi J."/>
            <person name="Lv H."/>
        </authorList>
    </citation>
    <scope>NUCLEOTIDE SEQUENCE [LARGE SCALE GENOMIC DNA]</scope>
    <source>
        <strain evidence="2 3">FIM1</strain>
    </source>
</reference>
<keyword evidence="1" id="KW-1133">Transmembrane helix</keyword>
<accession>A0ABX6EX22</accession>
<keyword evidence="1" id="KW-0812">Transmembrane</keyword>
<evidence type="ECO:0000313" key="3">
    <source>
        <dbReference type="Proteomes" id="UP000422736"/>
    </source>
</evidence>
<dbReference type="EMBL" id="CP015057">
    <property type="protein sequence ID" value="QGN16317.1"/>
    <property type="molecule type" value="Genomic_DNA"/>
</dbReference>
<name>A0ABX6EX22_KLUMA</name>
<keyword evidence="3" id="KW-1185">Reference proteome</keyword>
<keyword evidence="1" id="KW-0472">Membrane</keyword>
<reference evidence="2 3" key="2">
    <citation type="submission" date="2019-11" db="EMBL/GenBank/DDBJ databases">
        <authorList>
            <person name="Lu H."/>
        </authorList>
    </citation>
    <scope>NUCLEOTIDE SEQUENCE [LARGE SCALE GENOMIC DNA]</scope>
    <source>
        <strain evidence="2 3">FIM1</strain>
    </source>
</reference>
<dbReference type="Proteomes" id="UP000422736">
    <property type="component" value="Chromosome 4"/>
</dbReference>
<sequence length="171" mass="20226">MIQTQKYNKNSAERPLTNSSLSILSFYSVFAISFSLTKPTQIKESHEVSFYFYSKWLFIYKTDQINDWEVMKKNKIKLSIQQILQINNALLLSTLAIPYTEKPLCRLLSPFFSLSLRTFSALKNIKAKIRLKSIIIYFYILYRHSSSFVFFSFYFFDLPESGQAICREKER</sequence>
<feature type="transmembrane region" description="Helical" evidence="1">
    <location>
        <begin position="134"/>
        <end position="156"/>
    </location>
</feature>
<protein>
    <recommendedName>
        <fullName evidence="4">Transmembrane protein</fullName>
    </recommendedName>
</protein>
<proteinExistence type="predicted"/>
<organism evidence="2 3">
    <name type="scientific">Kluyveromyces marxianus</name>
    <name type="common">Yeast</name>
    <name type="synonym">Candida kefyr</name>
    <dbReference type="NCBI Taxonomy" id="4911"/>
    <lineage>
        <taxon>Eukaryota</taxon>
        <taxon>Fungi</taxon>
        <taxon>Dikarya</taxon>
        <taxon>Ascomycota</taxon>
        <taxon>Saccharomycotina</taxon>
        <taxon>Saccharomycetes</taxon>
        <taxon>Saccharomycetales</taxon>
        <taxon>Saccharomycetaceae</taxon>
        <taxon>Kluyveromyces</taxon>
    </lineage>
</organism>
<evidence type="ECO:0008006" key="4">
    <source>
        <dbReference type="Google" id="ProtNLM"/>
    </source>
</evidence>
<evidence type="ECO:0000313" key="2">
    <source>
        <dbReference type="EMBL" id="QGN16317.1"/>
    </source>
</evidence>